<dbReference type="AlphaFoldDB" id="A0A383UNP1"/>
<dbReference type="Proteomes" id="UP000275772">
    <property type="component" value="Unassembled WGS sequence"/>
</dbReference>
<name>A0A383UNP1_BLUHO</name>
<reference evidence="1 2" key="1">
    <citation type="submission" date="2017-11" db="EMBL/GenBank/DDBJ databases">
        <authorList>
            <person name="Kracher B."/>
        </authorList>
    </citation>
    <scope>NUCLEOTIDE SEQUENCE [LARGE SCALE GENOMIC DNA]</scope>
    <source>
        <strain evidence="1 2">RACE1</strain>
    </source>
</reference>
<dbReference type="EMBL" id="UNSH01000041">
    <property type="protein sequence ID" value="SZF01934.1"/>
    <property type="molecule type" value="Genomic_DNA"/>
</dbReference>
<sequence>MDHTIKWTRNAVRIQSVELRILFGASVFFRSVKGSRQKPPNHSYVLVIPFCAYPRAQTYVFRVLLSLKLTISRLKVKSFNRATPSLA</sequence>
<dbReference type="VEuPathDB" id="FungiDB:BLGHR1_12708"/>
<accession>A0A383UNP1</accession>
<protein>
    <submittedName>
        <fullName evidence="1">Uncharacterized protein</fullName>
    </submittedName>
</protein>
<organism evidence="1 2">
    <name type="scientific">Blumeria hordei</name>
    <name type="common">Barley powdery mildew</name>
    <name type="synonym">Blumeria graminis f. sp. hordei</name>
    <dbReference type="NCBI Taxonomy" id="2867405"/>
    <lineage>
        <taxon>Eukaryota</taxon>
        <taxon>Fungi</taxon>
        <taxon>Dikarya</taxon>
        <taxon>Ascomycota</taxon>
        <taxon>Pezizomycotina</taxon>
        <taxon>Leotiomycetes</taxon>
        <taxon>Erysiphales</taxon>
        <taxon>Erysiphaceae</taxon>
        <taxon>Blumeria</taxon>
    </lineage>
</organism>
<proteinExistence type="predicted"/>
<evidence type="ECO:0000313" key="2">
    <source>
        <dbReference type="Proteomes" id="UP000275772"/>
    </source>
</evidence>
<gene>
    <name evidence="1" type="ORF">BLGHR1_12708</name>
</gene>
<evidence type="ECO:0000313" key="1">
    <source>
        <dbReference type="EMBL" id="SZF01934.1"/>
    </source>
</evidence>